<keyword evidence="1" id="KW-0732">Signal</keyword>
<dbReference type="STRING" id="331678.Cphamn1_0213"/>
<gene>
    <name evidence="2" type="ordered locus">Cphamn1_0213</name>
</gene>
<accession>B3EKK8</accession>
<dbReference type="OrthoDB" id="6400557at2"/>
<dbReference type="EMBL" id="CP001101">
    <property type="protein sequence ID" value="ACE03186.1"/>
    <property type="molecule type" value="Genomic_DNA"/>
</dbReference>
<dbReference type="KEGG" id="cpb:Cphamn1_0213"/>
<evidence type="ECO:0000256" key="1">
    <source>
        <dbReference type="SAM" id="SignalP"/>
    </source>
</evidence>
<dbReference type="eggNOG" id="ENOG50336WA">
    <property type="taxonomic scope" value="Bacteria"/>
</dbReference>
<sequence>MMVIRTLLALVFVFQSIFAVAGPISDTFSDSVFGVKWTDDVETVKRKFPGGKIKDNAGISVYEVKDGREVLKTRRAKKDKITFTFDAVGKLNGIGIEFPYEGIESFSSLLNKMTTYFGTYDNDDENTSEFGMNIVWPTDNHITLTLAIVPKILGGFDIIMGIGRVVPVEASKNELGF</sequence>
<dbReference type="AlphaFoldDB" id="B3EKK8"/>
<feature type="signal peptide" evidence="1">
    <location>
        <begin position="1"/>
        <end position="21"/>
    </location>
</feature>
<evidence type="ECO:0000313" key="2">
    <source>
        <dbReference type="EMBL" id="ACE03186.1"/>
    </source>
</evidence>
<name>B3EKK8_CHLPB</name>
<dbReference type="HOGENOM" id="CLU_1585368_0_0_10"/>
<feature type="chain" id="PRO_5002786169" evidence="1">
    <location>
        <begin position="22"/>
        <end position="177"/>
    </location>
</feature>
<proteinExistence type="predicted"/>
<organism evidence="2">
    <name type="scientific">Chlorobium phaeobacteroides (strain BS1)</name>
    <dbReference type="NCBI Taxonomy" id="331678"/>
    <lineage>
        <taxon>Bacteria</taxon>
        <taxon>Pseudomonadati</taxon>
        <taxon>Chlorobiota</taxon>
        <taxon>Chlorobiia</taxon>
        <taxon>Chlorobiales</taxon>
        <taxon>Chlorobiaceae</taxon>
        <taxon>Chlorobium/Pelodictyon group</taxon>
        <taxon>Chlorobium</taxon>
    </lineage>
</organism>
<reference evidence="2" key="1">
    <citation type="submission" date="2008-06" db="EMBL/GenBank/DDBJ databases">
        <title>Complete sequence of Chlorobium phaeobacteroides BS1.</title>
        <authorList>
            <consortium name="US DOE Joint Genome Institute"/>
            <person name="Lucas S."/>
            <person name="Copeland A."/>
            <person name="Lapidus A."/>
            <person name="Glavina del Rio T."/>
            <person name="Dalin E."/>
            <person name="Tice H."/>
            <person name="Bruce D."/>
            <person name="Goodwin L."/>
            <person name="Pitluck S."/>
            <person name="Schmutz J."/>
            <person name="Larimer F."/>
            <person name="Land M."/>
            <person name="Hauser L."/>
            <person name="Kyrpides N."/>
            <person name="Ovchinnikova G."/>
            <person name="Li T."/>
            <person name="Liu Z."/>
            <person name="Zhao F."/>
            <person name="Overmann J."/>
            <person name="Bryant D.A."/>
            <person name="Richardson P."/>
        </authorList>
    </citation>
    <scope>NUCLEOTIDE SEQUENCE [LARGE SCALE GENOMIC DNA]</scope>
    <source>
        <strain evidence="2">BS1</strain>
    </source>
</reference>
<protein>
    <submittedName>
        <fullName evidence="2">Uncharacterized protein</fullName>
    </submittedName>
</protein>